<name>A0A2R2ML34_LINAN</name>
<evidence type="ECO:0000256" key="5">
    <source>
        <dbReference type="RuleBase" id="RU000682"/>
    </source>
</evidence>
<feature type="DNA-binding region" description="Homeobox" evidence="4">
    <location>
        <begin position="169"/>
        <end position="228"/>
    </location>
</feature>
<dbReference type="AlphaFoldDB" id="A0A2R2ML34"/>
<dbReference type="PANTHER" id="PTHR47421:SF2">
    <property type="entry name" value="GS HOMEOBOX 1"/>
    <property type="match status" value="1"/>
</dbReference>
<dbReference type="InterPro" id="IPR009057">
    <property type="entry name" value="Homeodomain-like_sf"/>
</dbReference>
<dbReference type="STRING" id="7574.A0A2R2ML34"/>
<reference evidence="9" key="1">
    <citation type="submission" date="2025-08" db="UniProtKB">
        <authorList>
            <consortium name="RefSeq"/>
        </authorList>
    </citation>
    <scope>IDENTIFICATION</scope>
    <source>
        <tissue evidence="9">Gonads</tissue>
    </source>
</reference>
<proteinExistence type="predicted"/>
<dbReference type="PROSITE" id="PS50071">
    <property type="entry name" value="HOMEOBOX_2"/>
    <property type="match status" value="1"/>
</dbReference>
<keyword evidence="1 4" id="KW-0238">DNA-binding</keyword>
<protein>
    <submittedName>
        <fullName evidence="9">GS homeobox 2-like</fullName>
    </submittedName>
</protein>
<dbReference type="SMART" id="SM00389">
    <property type="entry name" value="HOX"/>
    <property type="match status" value="1"/>
</dbReference>
<evidence type="ECO:0000256" key="4">
    <source>
        <dbReference type="PROSITE-ProRule" id="PRU00108"/>
    </source>
</evidence>
<dbReference type="InterPro" id="IPR001356">
    <property type="entry name" value="HD"/>
</dbReference>
<keyword evidence="3 4" id="KW-0539">Nucleus</keyword>
<evidence type="ECO:0000259" key="7">
    <source>
        <dbReference type="PROSITE" id="PS50071"/>
    </source>
</evidence>
<dbReference type="Proteomes" id="UP000085678">
    <property type="component" value="Unplaced"/>
</dbReference>
<dbReference type="GO" id="GO:0000981">
    <property type="term" value="F:DNA-binding transcription factor activity, RNA polymerase II-specific"/>
    <property type="evidence" value="ECO:0007669"/>
    <property type="project" value="InterPro"/>
</dbReference>
<gene>
    <name evidence="9" type="primary">LOC106180984</name>
</gene>
<dbReference type="PANTHER" id="PTHR47421">
    <property type="entry name" value="GS HOMEOBOX 2"/>
    <property type="match status" value="1"/>
</dbReference>
<evidence type="ECO:0000256" key="6">
    <source>
        <dbReference type="SAM" id="MobiDB-lite"/>
    </source>
</evidence>
<dbReference type="Gene3D" id="1.10.10.60">
    <property type="entry name" value="Homeodomain-like"/>
    <property type="match status" value="1"/>
</dbReference>
<dbReference type="GeneID" id="106180984"/>
<sequence length="264" mass="29874">MSKSFLVDSLILKQPGPKQTAVSHPQYGGFTAAHQHHQHRLVERQLLDSCGFPQGPPNIYGTCCPLCVHPATAASITASIPPLPARTTAHHHHHRQLVGHLTAGQPPRNLHHAVRPAMSSPKLSSTPSPPRPEVAMEERYKRVQEAKFRYLQMVIVSDTNGKADDLPSSKRIRTAFTSTQLLELEREFSGNMYLTRLRRIEIATYLNLSEKQVKIWFQNRRVKQKKEIEGTAETTEKCRCLRTCPTRQRGGENDVIHDHDHLLD</sequence>
<evidence type="ECO:0000256" key="3">
    <source>
        <dbReference type="ARBA" id="ARBA00023242"/>
    </source>
</evidence>
<dbReference type="SUPFAM" id="SSF46689">
    <property type="entry name" value="Homeodomain-like"/>
    <property type="match status" value="1"/>
</dbReference>
<organism evidence="8 9">
    <name type="scientific">Lingula anatina</name>
    <name type="common">Brachiopod</name>
    <name type="synonym">Lingula unguis</name>
    <dbReference type="NCBI Taxonomy" id="7574"/>
    <lineage>
        <taxon>Eukaryota</taxon>
        <taxon>Metazoa</taxon>
        <taxon>Spiralia</taxon>
        <taxon>Lophotrochozoa</taxon>
        <taxon>Brachiopoda</taxon>
        <taxon>Linguliformea</taxon>
        <taxon>Lingulata</taxon>
        <taxon>Lingulida</taxon>
        <taxon>Linguloidea</taxon>
        <taxon>Lingulidae</taxon>
        <taxon>Lingula</taxon>
    </lineage>
</organism>
<dbReference type="KEGG" id="lak:106180984"/>
<evidence type="ECO:0000256" key="2">
    <source>
        <dbReference type="ARBA" id="ARBA00023155"/>
    </source>
</evidence>
<dbReference type="PRINTS" id="PR00024">
    <property type="entry name" value="HOMEOBOX"/>
</dbReference>
<feature type="region of interest" description="Disordered" evidence="6">
    <location>
        <begin position="103"/>
        <end position="134"/>
    </location>
</feature>
<feature type="domain" description="Homeobox" evidence="7">
    <location>
        <begin position="167"/>
        <end position="227"/>
    </location>
</feature>
<evidence type="ECO:0000313" key="9">
    <source>
        <dbReference type="RefSeq" id="XP_023930923.1"/>
    </source>
</evidence>
<comment type="subcellular location">
    <subcellularLocation>
        <location evidence="4 5">Nucleus</location>
    </subcellularLocation>
</comment>
<dbReference type="InParanoid" id="A0A2R2ML34"/>
<keyword evidence="2 4" id="KW-0371">Homeobox</keyword>
<dbReference type="GO" id="GO:1990837">
    <property type="term" value="F:sequence-specific double-stranded DNA binding"/>
    <property type="evidence" value="ECO:0007669"/>
    <property type="project" value="TreeGrafter"/>
</dbReference>
<dbReference type="InterPro" id="IPR042191">
    <property type="entry name" value="GSH1/2"/>
</dbReference>
<evidence type="ECO:0000313" key="8">
    <source>
        <dbReference type="Proteomes" id="UP000085678"/>
    </source>
</evidence>
<keyword evidence="8" id="KW-1185">Reference proteome</keyword>
<evidence type="ECO:0000256" key="1">
    <source>
        <dbReference type="ARBA" id="ARBA00023125"/>
    </source>
</evidence>
<dbReference type="PROSITE" id="PS00027">
    <property type="entry name" value="HOMEOBOX_1"/>
    <property type="match status" value="1"/>
</dbReference>
<dbReference type="CDD" id="cd00086">
    <property type="entry name" value="homeodomain"/>
    <property type="match status" value="1"/>
</dbReference>
<dbReference type="OrthoDB" id="6159439at2759"/>
<accession>A0A2R2ML34</accession>
<dbReference type="InterPro" id="IPR017970">
    <property type="entry name" value="Homeobox_CS"/>
</dbReference>
<dbReference type="RefSeq" id="XP_023930923.1">
    <property type="nucleotide sequence ID" value="XM_024075155.1"/>
</dbReference>
<dbReference type="GO" id="GO:0005634">
    <property type="term" value="C:nucleus"/>
    <property type="evidence" value="ECO:0007669"/>
    <property type="project" value="UniProtKB-SubCell"/>
</dbReference>
<dbReference type="Pfam" id="PF00046">
    <property type="entry name" value="Homeodomain"/>
    <property type="match status" value="1"/>
</dbReference>
<dbReference type="InterPro" id="IPR020479">
    <property type="entry name" value="HD_metazoa"/>
</dbReference>